<name>A0A917AYZ7_HALAA</name>
<evidence type="ECO:0000256" key="2">
    <source>
        <dbReference type="ARBA" id="ARBA00011738"/>
    </source>
</evidence>
<dbReference type="PIRSF" id="PIRSF029008">
    <property type="entry name" value="MecA"/>
    <property type="match status" value="1"/>
</dbReference>
<evidence type="ECO:0000256" key="1">
    <source>
        <dbReference type="ARBA" id="ARBA00005397"/>
    </source>
</evidence>
<comment type="similarity">
    <text evidence="1">Belongs to the MecA family.</text>
</comment>
<dbReference type="PANTHER" id="PTHR39161">
    <property type="entry name" value="ADAPTER PROTEIN MECA"/>
    <property type="match status" value="1"/>
</dbReference>
<evidence type="ECO:0000313" key="4">
    <source>
        <dbReference type="Proteomes" id="UP000660110"/>
    </source>
</evidence>
<dbReference type="NCBIfam" id="NF002781">
    <property type="entry name" value="PRK02899.1"/>
    <property type="match status" value="1"/>
</dbReference>
<dbReference type="InterPro" id="IPR038471">
    <property type="entry name" value="MecA_C_sf"/>
</dbReference>
<protein>
    <submittedName>
        <fullName evidence="3">Adapter protein MecA 2</fullName>
    </submittedName>
</protein>
<reference evidence="3" key="2">
    <citation type="submission" date="2020-09" db="EMBL/GenBank/DDBJ databases">
        <authorList>
            <person name="Sun Q."/>
            <person name="Zhou Y."/>
        </authorList>
    </citation>
    <scope>NUCLEOTIDE SEQUENCE</scope>
    <source>
        <strain evidence="3">CGMCC 1.12153</strain>
    </source>
</reference>
<evidence type="ECO:0000313" key="3">
    <source>
        <dbReference type="EMBL" id="GGF09182.1"/>
    </source>
</evidence>
<comment type="caution">
    <text evidence="3">The sequence shown here is derived from an EMBL/GenBank/DDBJ whole genome shotgun (WGS) entry which is preliminary data.</text>
</comment>
<dbReference type="Gene3D" id="3.30.70.1950">
    <property type="match status" value="1"/>
</dbReference>
<keyword evidence="4" id="KW-1185">Reference proteome</keyword>
<sequence>MRVERMSNEKFKIFLTFDDLLDRGLTKEELWSDLPRVHRVFSDMMYDAGVELGVELNGMLLVQVYLLQAQGMLVVVTKSKEEIDEDDGYLEMKVTLDESKEMIFAFDDFEDIIQAGLHLYALEVHQGDVYLYNDLYYMVLDDESIFHLDAEQVIALLSEFSSASAVTSHRLIEYGQPIMEKNAMQIIKRHFSPS</sequence>
<dbReference type="Pfam" id="PF05389">
    <property type="entry name" value="MecA"/>
    <property type="match status" value="1"/>
</dbReference>
<comment type="subunit">
    <text evidence="2">Homodimer.</text>
</comment>
<gene>
    <name evidence="3" type="primary">mecB</name>
    <name evidence="3" type="ORF">GCM10010954_04530</name>
</gene>
<dbReference type="EMBL" id="BMEL01000001">
    <property type="protein sequence ID" value="GGF09182.1"/>
    <property type="molecule type" value="Genomic_DNA"/>
</dbReference>
<organism evidence="3 4">
    <name type="scientific">Halobacillus andaensis</name>
    <dbReference type="NCBI Taxonomy" id="1176239"/>
    <lineage>
        <taxon>Bacteria</taxon>
        <taxon>Bacillati</taxon>
        <taxon>Bacillota</taxon>
        <taxon>Bacilli</taxon>
        <taxon>Bacillales</taxon>
        <taxon>Bacillaceae</taxon>
        <taxon>Halobacillus</taxon>
    </lineage>
</organism>
<dbReference type="AlphaFoldDB" id="A0A917AYZ7"/>
<proteinExistence type="inferred from homology"/>
<dbReference type="Proteomes" id="UP000660110">
    <property type="component" value="Unassembled WGS sequence"/>
</dbReference>
<reference evidence="3" key="1">
    <citation type="journal article" date="2014" name="Int. J. Syst. Evol. Microbiol.">
        <title>Complete genome sequence of Corynebacterium casei LMG S-19264T (=DSM 44701T), isolated from a smear-ripened cheese.</title>
        <authorList>
            <consortium name="US DOE Joint Genome Institute (JGI-PGF)"/>
            <person name="Walter F."/>
            <person name="Albersmeier A."/>
            <person name="Kalinowski J."/>
            <person name="Ruckert C."/>
        </authorList>
    </citation>
    <scope>NUCLEOTIDE SEQUENCE</scope>
    <source>
        <strain evidence="3">CGMCC 1.12153</strain>
    </source>
</reference>
<dbReference type="RefSeq" id="WP_188375835.1">
    <property type="nucleotide sequence ID" value="NZ_BMEL01000001.1"/>
</dbReference>
<accession>A0A917AYZ7</accession>
<dbReference type="InterPro" id="IPR008681">
    <property type="entry name" value="Neg-reg_MecA"/>
</dbReference>
<dbReference type="PANTHER" id="PTHR39161:SF2">
    <property type="entry name" value="ADAPTER PROTEIN MECA 2"/>
    <property type="match status" value="1"/>
</dbReference>